<accession>A0A2V4VNY0</accession>
<evidence type="ECO:0000313" key="1">
    <source>
        <dbReference type="EMBL" id="PYE51551.1"/>
    </source>
</evidence>
<organism evidence="1 3">
    <name type="scientific">Paenibacillus barcinonensis</name>
    <dbReference type="NCBI Taxonomy" id="198119"/>
    <lineage>
        <taxon>Bacteria</taxon>
        <taxon>Bacillati</taxon>
        <taxon>Bacillota</taxon>
        <taxon>Bacilli</taxon>
        <taxon>Bacillales</taxon>
        <taxon>Paenibacillaceae</taxon>
        <taxon>Paenibacillus</taxon>
    </lineage>
</organism>
<evidence type="ECO:0000313" key="3">
    <source>
        <dbReference type="Proteomes" id="UP000247790"/>
    </source>
</evidence>
<dbReference type="Proteomes" id="UP000509327">
    <property type="component" value="Chromosome"/>
</dbReference>
<dbReference type="RefSeq" id="WP_110894666.1">
    <property type="nucleotide sequence ID" value="NZ_CP054614.1"/>
</dbReference>
<reference evidence="1 3" key="1">
    <citation type="submission" date="2018-06" db="EMBL/GenBank/DDBJ databases">
        <title>Genomic Encyclopedia of Type Strains, Phase III (KMG-III): the genomes of soil and plant-associated and newly described type strains.</title>
        <authorList>
            <person name="Whitman W."/>
        </authorList>
    </citation>
    <scope>NUCLEOTIDE SEQUENCE [LARGE SCALE GENOMIC DNA]</scope>
    <source>
        <strain evidence="1 3">CECT 7022</strain>
    </source>
</reference>
<name>A0A2V4VNY0_PAEBA</name>
<proteinExistence type="predicted"/>
<evidence type="ECO:0000313" key="2">
    <source>
        <dbReference type="EMBL" id="QKS55924.1"/>
    </source>
</evidence>
<evidence type="ECO:0000313" key="4">
    <source>
        <dbReference type="Proteomes" id="UP000509327"/>
    </source>
</evidence>
<dbReference type="AlphaFoldDB" id="A0A2V4VNY0"/>
<dbReference type="EMBL" id="QJSW01000002">
    <property type="protein sequence ID" value="PYE51551.1"/>
    <property type="molecule type" value="Genomic_DNA"/>
</dbReference>
<reference evidence="2 4" key="2">
    <citation type="submission" date="2020-06" db="EMBL/GenBank/DDBJ databases">
        <title>Complete genome of Paenibacillus barcinonensis KACC11450.</title>
        <authorList>
            <person name="Kim M."/>
            <person name="Park Y.-J."/>
            <person name="Shin J.-H."/>
        </authorList>
    </citation>
    <scope>NUCLEOTIDE SEQUENCE [LARGE SCALE GENOMIC DNA]</scope>
    <source>
        <strain evidence="2 4">KACC11450</strain>
    </source>
</reference>
<sequence>MNNRYSCYFELPRKGIYFEVDTEASHVSFSNYKDSEFLTEVCLEKDDVVRLIEQLQSYVSVK</sequence>
<gene>
    <name evidence="1" type="ORF">DFQ00_102345</name>
    <name evidence="2" type="ORF">HUB98_05950</name>
</gene>
<dbReference type="Proteomes" id="UP000247790">
    <property type="component" value="Unassembled WGS sequence"/>
</dbReference>
<keyword evidence="4" id="KW-1185">Reference proteome</keyword>
<protein>
    <submittedName>
        <fullName evidence="1">Uncharacterized protein</fullName>
    </submittedName>
</protein>
<dbReference type="EMBL" id="CP054614">
    <property type="protein sequence ID" value="QKS55924.1"/>
    <property type="molecule type" value="Genomic_DNA"/>
</dbReference>